<comment type="caution">
    <text evidence="9">The sequence shown here is derived from an EMBL/GenBank/DDBJ whole genome shotgun (WGS) entry which is preliminary data.</text>
</comment>
<evidence type="ECO:0000256" key="5">
    <source>
        <dbReference type="ARBA" id="ARBA00023136"/>
    </source>
</evidence>
<dbReference type="EMBL" id="QYYD01000045">
    <property type="protein sequence ID" value="RJF64966.1"/>
    <property type="molecule type" value="Genomic_DNA"/>
</dbReference>
<evidence type="ECO:0000256" key="4">
    <source>
        <dbReference type="ARBA" id="ARBA00022989"/>
    </source>
</evidence>
<dbReference type="InterPro" id="IPR036259">
    <property type="entry name" value="MFS_trans_sf"/>
</dbReference>
<evidence type="ECO:0000256" key="7">
    <source>
        <dbReference type="SAM" id="Phobius"/>
    </source>
</evidence>
<keyword evidence="2" id="KW-1003">Cell membrane</keyword>
<dbReference type="RefSeq" id="WP_119859297.1">
    <property type="nucleotide sequence ID" value="NZ_QYYD01000045.1"/>
</dbReference>
<feature type="transmembrane region" description="Helical" evidence="7">
    <location>
        <begin position="165"/>
        <end position="183"/>
    </location>
</feature>
<comment type="subcellular location">
    <subcellularLocation>
        <location evidence="1">Cell membrane</location>
        <topology evidence="1">Multi-pass membrane protein</topology>
    </subcellularLocation>
</comment>
<dbReference type="SUPFAM" id="SSF103473">
    <property type="entry name" value="MFS general substrate transporter"/>
    <property type="match status" value="1"/>
</dbReference>
<name>A0A418UX81_RHOPL</name>
<reference evidence="9 10" key="1">
    <citation type="submission" date="2018-09" db="EMBL/GenBank/DDBJ databases">
        <title>Draft genome sequence of Rhodopseudomonas palustris 2.1.18.</title>
        <authorList>
            <person name="Robertson S.L."/>
            <person name="Meyer T.E."/>
            <person name="Kyndt J.A."/>
        </authorList>
    </citation>
    <scope>NUCLEOTIDE SEQUENCE [LARGE SCALE GENOMIC DNA]</scope>
    <source>
        <strain evidence="9 10">2.1.18</strain>
    </source>
</reference>
<evidence type="ECO:0000256" key="6">
    <source>
        <dbReference type="SAM" id="MobiDB-lite"/>
    </source>
</evidence>
<evidence type="ECO:0000313" key="10">
    <source>
        <dbReference type="Proteomes" id="UP000285523"/>
    </source>
</evidence>
<organism evidence="9 10">
    <name type="scientific">Rhodopseudomonas palustris</name>
    <dbReference type="NCBI Taxonomy" id="1076"/>
    <lineage>
        <taxon>Bacteria</taxon>
        <taxon>Pseudomonadati</taxon>
        <taxon>Pseudomonadota</taxon>
        <taxon>Alphaproteobacteria</taxon>
        <taxon>Hyphomicrobiales</taxon>
        <taxon>Nitrobacteraceae</taxon>
        <taxon>Rhodopseudomonas</taxon>
    </lineage>
</organism>
<dbReference type="GO" id="GO:0005886">
    <property type="term" value="C:plasma membrane"/>
    <property type="evidence" value="ECO:0007669"/>
    <property type="project" value="UniProtKB-SubCell"/>
</dbReference>
<evidence type="ECO:0000256" key="1">
    <source>
        <dbReference type="ARBA" id="ARBA00004651"/>
    </source>
</evidence>
<evidence type="ECO:0000259" key="8">
    <source>
        <dbReference type="PROSITE" id="PS50850"/>
    </source>
</evidence>
<keyword evidence="3 7" id="KW-0812">Transmembrane</keyword>
<feature type="domain" description="Major facilitator superfamily (MFS) profile" evidence="8">
    <location>
        <begin position="9"/>
        <end position="417"/>
    </location>
</feature>
<evidence type="ECO:0000256" key="3">
    <source>
        <dbReference type="ARBA" id="ARBA00022692"/>
    </source>
</evidence>
<keyword evidence="5 7" id="KW-0472">Membrane</keyword>
<dbReference type="PIRSF" id="PIRSF002808">
    <property type="entry name" value="Hexose_phosphate_transp"/>
    <property type="match status" value="1"/>
</dbReference>
<feature type="region of interest" description="Disordered" evidence="6">
    <location>
        <begin position="420"/>
        <end position="440"/>
    </location>
</feature>
<feature type="transmembrane region" description="Helical" evidence="7">
    <location>
        <begin position="391"/>
        <end position="413"/>
    </location>
</feature>
<dbReference type="OrthoDB" id="8134321at2"/>
<feature type="transmembrane region" description="Helical" evidence="7">
    <location>
        <begin position="267"/>
        <end position="286"/>
    </location>
</feature>
<proteinExistence type="predicted"/>
<dbReference type="Pfam" id="PF07690">
    <property type="entry name" value="MFS_1"/>
    <property type="match status" value="1"/>
</dbReference>
<feature type="transmembrane region" description="Helical" evidence="7">
    <location>
        <begin position="365"/>
        <end position="385"/>
    </location>
</feature>
<feature type="transmembrane region" description="Helical" evidence="7">
    <location>
        <begin position="47"/>
        <end position="67"/>
    </location>
</feature>
<protein>
    <submittedName>
        <fullName evidence="9">MFS transporter</fullName>
    </submittedName>
</protein>
<dbReference type="PROSITE" id="PS50850">
    <property type="entry name" value="MFS"/>
    <property type="match status" value="1"/>
</dbReference>
<dbReference type="Gene3D" id="1.20.1250.20">
    <property type="entry name" value="MFS general substrate transporter like domains"/>
    <property type="match status" value="2"/>
</dbReference>
<dbReference type="InterPro" id="IPR000849">
    <property type="entry name" value="Sugar_P_transporter"/>
</dbReference>
<dbReference type="AlphaFoldDB" id="A0A418UX81"/>
<feature type="transmembrane region" description="Helical" evidence="7">
    <location>
        <begin position="229"/>
        <end position="247"/>
    </location>
</feature>
<dbReference type="InterPro" id="IPR050382">
    <property type="entry name" value="MFS_Na/Anion_cotransporter"/>
</dbReference>
<feature type="transmembrane region" description="Helical" evidence="7">
    <location>
        <begin position="7"/>
        <end position="27"/>
    </location>
</feature>
<dbReference type="InterPro" id="IPR020846">
    <property type="entry name" value="MFS_dom"/>
</dbReference>
<dbReference type="InterPro" id="IPR011701">
    <property type="entry name" value="MFS"/>
</dbReference>
<dbReference type="PANTHER" id="PTHR11662:SF399">
    <property type="entry name" value="FI19708P1-RELATED"/>
    <property type="match status" value="1"/>
</dbReference>
<dbReference type="CDD" id="cd17319">
    <property type="entry name" value="MFS_ExuT_GudP_like"/>
    <property type="match status" value="1"/>
</dbReference>
<dbReference type="GO" id="GO:0022857">
    <property type="term" value="F:transmembrane transporter activity"/>
    <property type="evidence" value="ECO:0007669"/>
    <property type="project" value="InterPro"/>
</dbReference>
<feature type="transmembrane region" description="Helical" evidence="7">
    <location>
        <begin position="333"/>
        <end position="353"/>
    </location>
</feature>
<feature type="transmembrane region" description="Helical" evidence="7">
    <location>
        <begin position="74"/>
        <end position="92"/>
    </location>
</feature>
<feature type="transmembrane region" description="Helical" evidence="7">
    <location>
        <begin position="307"/>
        <end position="327"/>
    </location>
</feature>
<sequence length="440" mass="46630">MASRKRYLVYAGLFVLMFINYLDRVNLSVAAKSIADTYQLSPIDMGYIFSAFLWTYLICLIPMGLLADRFGGRAVTYSTLGLWSLAGIWTGLASTYSSLFASRLVLGIGESASYPAGGKIIREWAPESERGLASAFLNSGAHAGLCVGSVVVGTLIVSFGWRESFYITGAFGLVLALVWFLFYRRPEAASWLGKDERDLILSTRGAVAAHDGGGSQFVALKNLLRNPSMLALALTQGCAGYTLYLFMTWLPSYLAATKGMDVLKSGLFSAIPYGVAAVLGLGLGWFSDRLLKRQGARNADRRKLIAAMLLLSSVILAAPLVESIWLIEALISISLACVATAMAMNIALTADLMVDGRYNGVATSLLIMGGNLFGTAAPIVTGYVVAATGGYSGAFLIAGVLLLGGAVVITFGAKSPIRLSPQPQAEPQDGAVSFVGKASR</sequence>
<dbReference type="Proteomes" id="UP000285523">
    <property type="component" value="Unassembled WGS sequence"/>
</dbReference>
<dbReference type="PANTHER" id="PTHR11662">
    <property type="entry name" value="SOLUTE CARRIER FAMILY 17"/>
    <property type="match status" value="1"/>
</dbReference>
<accession>A0A418UX81</accession>
<evidence type="ECO:0000256" key="2">
    <source>
        <dbReference type="ARBA" id="ARBA00022475"/>
    </source>
</evidence>
<keyword evidence="4 7" id="KW-1133">Transmembrane helix</keyword>
<gene>
    <name evidence="9" type="ORF">D4Q52_25035</name>
</gene>
<evidence type="ECO:0000313" key="9">
    <source>
        <dbReference type="EMBL" id="RJF64966.1"/>
    </source>
</evidence>